<dbReference type="AlphaFoldDB" id="A0A0F9M0D8"/>
<protein>
    <submittedName>
        <fullName evidence="1">Uncharacterized protein</fullName>
    </submittedName>
</protein>
<evidence type="ECO:0000313" key="1">
    <source>
        <dbReference type="EMBL" id="KKM99123.1"/>
    </source>
</evidence>
<reference evidence="1" key="1">
    <citation type="journal article" date="2015" name="Nature">
        <title>Complex archaea that bridge the gap between prokaryotes and eukaryotes.</title>
        <authorList>
            <person name="Spang A."/>
            <person name="Saw J.H."/>
            <person name="Jorgensen S.L."/>
            <person name="Zaremba-Niedzwiedzka K."/>
            <person name="Martijn J."/>
            <person name="Lind A.E."/>
            <person name="van Eijk R."/>
            <person name="Schleper C."/>
            <person name="Guy L."/>
            <person name="Ettema T.J."/>
        </authorList>
    </citation>
    <scope>NUCLEOTIDE SEQUENCE</scope>
</reference>
<organism evidence="1">
    <name type="scientific">marine sediment metagenome</name>
    <dbReference type="NCBI Taxonomy" id="412755"/>
    <lineage>
        <taxon>unclassified sequences</taxon>
        <taxon>metagenomes</taxon>
        <taxon>ecological metagenomes</taxon>
    </lineage>
</organism>
<proteinExistence type="predicted"/>
<accession>A0A0F9M0D8</accession>
<name>A0A0F9M0D8_9ZZZZ</name>
<sequence>MSSKTNIANLVAVRIGEALFTDVDSDGTAFADEFNAVWDLIVPETLGIGPEKGWKFTQWDVSEVDIDAATITAFALATSTTTTVTATHALLAGDQVIITGTTNYDGQYLVESISTTVSFVITATFVADDAAGTAKWTSDKFAYRYAKPTSTRVTDVCVGGLPITDWIVKRTWVLTNMESDTVAMSYILALSALAVTDFPTYFIQVLWRKMAIHVLYMRTQNKGLQDRLTEEIEEVYLPRAIGTDAKEQFVQEQSSSWTDAGHVTTLLE</sequence>
<comment type="caution">
    <text evidence="1">The sequence shown here is derived from an EMBL/GenBank/DDBJ whole genome shotgun (WGS) entry which is preliminary data.</text>
</comment>
<dbReference type="EMBL" id="LAZR01005533">
    <property type="protein sequence ID" value="KKM99123.1"/>
    <property type="molecule type" value="Genomic_DNA"/>
</dbReference>
<gene>
    <name evidence="1" type="ORF">LCGC14_1151000</name>
</gene>